<dbReference type="InterPro" id="IPR023090">
    <property type="entry name" value="UPF0702_alpha/beta_dom_sf"/>
</dbReference>
<dbReference type="InterPro" id="IPR007353">
    <property type="entry name" value="DUF421"/>
</dbReference>
<dbReference type="AlphaFoldDB" id="A0A0J6WKJ4"/>
<evidence type="ECO:0000256" key="6">
    <source>
        <dbReference type="ARBA" id="ARBA00023136"/>
    </source>
</evidence>
<protein>
    <recommendedName>
        <fullName evidence="8">YetF C-terminal domain-containing protein</fullName>
    </recommendedName>
</protein>
<evidence type="ECO:0000256" key="7">
    <source>
        <dbReference type="SAM" id="Phobius"/>
    </source>
</evidence>
<feature type="transmembrane region" description="Helical" evidence="7">
    <location>
        <begin position="67"/>
        <end position="84"/>
    </location>
</feature>
<evidence type="ECO:0000313" key="10">
    <source>
        <dbReference type="Proteomes" id="UP000036513"/>
    </source>
</evidence>
<dbReference type="RefSeq" id="WP_048469105.1">
    <property type="nucleotide sequence ID" value="NZ_JYNL01000009.1"/>
</dbReference>
<dbReference type="PANTHER" id="PTHR34582:SF6">
    <property type="entry name" value="UPF0702 TRANSMEMBRANE PROTEIN YCAP"/>
    <property type="match status" value="1"/>
</dbReference>
<sequence>MIEQFISTWSDLGAVVVATVVMYAAFVLLVRIMGQRSLASMAAFDLALVVAVGSLIARTSLLQEPTLAQGLVALVTLFVLQYAVSRLRRFRRVNHLVSRRPVLLVVDGAILPDQLRTANLLAEELRQKLRLAGVGSLADVSRATLERNGSISVIRSGARLDNDVMIDVDGALDG</sequence>
<reference evidence="9 10" key="1">
    <citation type="journal article" date="2015" name="Genome Biol. Evol.">
        <title>Characterization of Three Mycobacterium spp. with Potential Use in Bioremediation by Genome Sequencing and Comparative Genomics.</title>
        <authorList>
            <person name="Das S."/>
            <person name="Pettersson B.M."/>
            <person name="Behra P.R."/>
            <person name="Ramesh M."/>
            <person name="Dasgupta S."/>
            <person name="Bhattacharya A."/>
            <person name="Kirsebom L.A."/>
        </authorList>
    </citation>
    <scope>NUCLEOTIDE SEQUENCE [LARGE SCALE GENOMIC DNA]</scope>
    <source>
        <strain evidence="9 10">DSM 43826</strain>
    </source>
</reference>
<keyword evidence="4 7" id="KW-0812">Transmembrane</keyword>
<feature type="transmembrane region" description="Helical" evidence="7">
    <location>
        <begin position="42"/>
        <end position="61"/>
    </location>
</feature>
<dbReference type="EMBL" id="JYNL01000009">
    <property type="protein sequence ID" value="KMO82508.1"/>
    <property type="molecule type" value="Genomic_DNA"/>
</dbReference>
<keyword evidence="10" id="KW-1185">Reference proteome</keyword>
<comment type="similarity">
    <text evidence="2">Belongs to the UPF0702 family.</text>
</comment>
<evidence type="ECO:0000256" key="4">
    <source>
        <dbReference type="ARBA" id="ARBA00022692"/>
    </source>
</evidence>
<keyword evidence="3" id="KW-1003">Cell membrane</keyword>
<keyword evidence="5 7" id="KW-1133">Transmembrane helix</keyword>
<evidence type="ECO:0000313" key="9">
    <source>
        <dbReference type="EMBL" id="KMO82508.1"/>
    </source>
</evidence>
<keyword evidence="6 7" id="KW-0472">Membrane</keyword>
<evidence type="ECO:0000256" key="2">
    <source>
        <dbReference type="ARBA" id="ARBA00006448"/>
    </source>
</evidence>
<proteinExistence type="inferred from homology"/>
<gene>
    <name evidence="9" type="ORF">MCHLDSM_01131</name>
</gene>
<feature type="transmembrane region" description="Helical" evidence="7">
    <location>
        <begin position="12"/>
        <end position="30"/>
    </location>
</feature>
<evidence type="ECO:0000256" key="1">
    <source>
        <dbReference type="ARBA" id="ARBA00004651"/>
    </source>
</evidence>
<dbReference type="PATRIC" id="fig|37916.4.peg.1010"/>
<evidence type="ECO:0000256" key="3">
    <source>
        <dbReference type="ARBA" id="ARBA00022475"/>
    </source>
</evidence>
<dbReference type="Pfam" id="PF04239">
    <property type="entry name" value="DUF421"/>
    <property type="match status" value="1"/>
</dbReference>
<evidence type="ECO:0000256" key="5">
    <source>
        <dbReference type="ARBA" id="ARBA00022989"/>
    </source>
</evidence>
<feature type="domain" description="YetF C-terminal" evidence="8">
    <location>
        <begin position="89"/>
        <end position="170"/>
    </location>
</feature>
<comment type="subcellular location">
    <subcellularLocation>
        <location evidence="1">Cell membrane</location>
        <topology evidence="1">Multi-pass membrane protein</topology>
    </subcellularLocation>
</comment>
<dbReference type="Proteomes" id="UP000036513">
    <property type="component" value="Unassembled WGS sequence"/>
</dbReference>
<evidence type="ECO:0000259" key="8">
    <source>
        <dbReference type="Pfam" id="PF04239"/>
    </source>
</evidence>
<name>A0A0J6WKJ4_9MYCO</name>
<dbReference type="Gene3D" id="3.30.240.20">
    <property type="entry name" value="bsu07140 like domains"/>
    <property type="match status" value="1"/>
</dbReference>
<accession>A0A0J6WKJ4</accession>
<organism evidence="9 10">
    <name type="scientific">Mycolicibacterium chlorophenolicum</name>
    <dbReference type="NCBI Taxonomy" id="37916"/>
    <lineage>
        <taxon>Bacteria</taxon>
        <taxon>Bacillati</taxon>
        <taxon>Actinomycetota</taxon>
        <taxon>Actinomycetes</taxon>
        <taxon>Mycobacteriales</taxon>
        <taxon>Mycobacteriaceae</taxon>
        <taxon>Mycolicibacterium</taxon>
    </lineage>
</organism>
<dbReference type="GO" id="GO:0005886">
    <property type="term" value="C:plasma membrane"/>
    <property type="evidence" value="ECO:0007669"/>
    <property type="project" value="UniProtKB-SubCell"/>
</dbReference>
<comment type="caution">
    <text evidence="9">The sequence shown here is derived from an EMBL/GenBank/DDBJ whole genome shotgun (WGS) entry which is preliminary data.</text>
</comment>
<dbReference type="PANTHER" id="PTHR34582">
    <property type="entry name" value="UPF0702 TRANSMEMBRANE PROTEIN YCAP"/>
    <property type="match status" value="1"/>
</dbReference>